<evidence type="ECO:0000313" key="3">
    <source>
        <dbReference type="Proteomes" id="UP000005408"/>
    </source>
</evidence>
<evidence type="ECO:0008006" key="4">
    <source>
        <dbReference type="Google" id="ProtNLM"/>
    </source>
</evidence>
<dbReference type="OrthoDB" id="4447at2759"/>
<reference evidence="2" key="1">
    <citation type="submission" date="2022-08" db="UniProtKB">
        <authorList>
            <consortium name="EnsemblMetazoa"/>
        </authorList>
    </citation>
    <scope>IDENTIFICATION</scope>
    <source>
        <strain evidence="2">05x7-T-G4-1.051#20</strain>
    </source>
</reference>
<feature type="compositionally biased region" description="Acidic residues" evidence="1">
    <location>
        <begin position="528"/>
        <end position="555"/>
    </location>
</feature>
<feature type="region of interest" description="Disordered" evidence="1">
    <location>
        <begin position="1"/>
        <end position="35"/>
    </location>
</feature>
<dbReference type="InterPro" id="IPR015915">
    <property type="entry name" value="Kelch-typ_b-propeller"/>
</dbReference>
<dbReference type="Proteomes" id="UP000005408">
    <property type="component" value="Unassembled WGS sequence"/>
</dbReference>
<evidence type="ECO:0000313" key="2">
    <source>
        <dbReference type="EnsemblMetazoa" id="G22216.2:cds"/>
    </source>
</evidence>
<feature type="compositionally biased region" description="Basic and acidic residues" evidence="1">
    <location>
        <begin position="13"/>
        <end position="35"/>
    </location>
</feature>
<organism evidence="2 3">
    <name type="scientific">Magallana gigas</name>
    <name type="common">Pacific oyster</name>
    <name type="synonym">Crassostrea gigas</name>
    <dbReference type="NCBI Taxonomy" id="29159"/>
    <lineage>
        <taxon>Eukaryota</taxon>
        <taxon>Metazoa</taxon>
        <taxon>Spiralia</taxon>
        <taxon>Lophotrochozoa</taxon>
        <taxon>Mollusca</taxon>
        <taxon>Bivalvia</taxon>
        <taxon>Autobranchia</taxon>
        <taxon>Pteriomorphia</taxon>
        <taxon>Ostreida</taxon>
        <taxon>Ostreoidea</taxon>
        <taxon>Ostreidae</taxon>
        <taxon>Magallana</taxon>
    </lineage>
</organism>
<dbReference type="SUPFAM" id="SSF117281">
    <property type="entry name" value="Kelch motif"/>
    <property type="match status" value="1"/>
</dbReference>
<dbReference type="Pfam" id="PF13415">
    <property type="entry name" value="Beta-prop_FBX42"/>
    <property type="match status" value="1"/>
</dbReference>
<dbReference type="PANTHER" id="PTHR46063">
    <property type="entry name" value="KELCH DOMAIN-CONTAINING PROTEIN"/>
    <property type="match status" value="1"/>
</dbReference>
<feature type="region of interest" description="Disordered" evidence="1">
    <location>
        <begin position="55"/>
        <end position="75"/>
    </location>
</feature>
<keyword evidence="3" id="KW-1185">Reference proteome</keyword>
<evidence type="ECO:0000256" key="1">
    <source>
        <dbReference type="SAM" id="MobiDB-lite"/>
    </source>
</evidence>
<protein>
    <recommendedName>
        <fullName evidence="4">Kelch domain-containing protein 4</fullName>
    </recommendedName>
</protein>
<feature type="region of interest" description="Disordered" evidence="1">
    <location>
        <begin position="364"/>
        <end position="410"/>
    </location>
</feature>
<feature type="compositionally biased region" description="Acidic residues" evidence="1">
    <location>
        <begin position="377"/>
        <end position="404"/>
    </location>
</feature>
<name>A0A8W8K318_MAGGI</name>
<dbReference type="PANTHER" id="PTHR46063:SF1">
    <property type="entry name" value="KELCH DOMAIN-CONTAINING PROTEIN 4"/>
    <property type="match status" value="1"/>
</dbReference>
<sequence length="616" mass="70383">MGKKKADKKGKGKEKTALKTEKKAERKAKKELAKKGEDDIETLIAQFHAKDQEKTKYVEEKCDPPSERSNMTLTPHPDKEELIMFGGEFLTGSKMYMYNDLFFYNIKKNEWTKVTAPNAPPPRSSHQAVALRQHGGQLWIFGGEFASPTQSQFYHYKELWVYHIKNKYWERINSPGGPSSRSGHRMVQCKKLLIVFGGFHDNTRDYKYFNDIYAFNVENYTWSKLDVSGTPPAPRSGCILAAMPDSYRVTVYGGYSKEKVKRDVDKGTTHVDMTTLMPEGKVKDDTIPAKWKWVNAKQSGARPSPRCGLSCAVAPGNRAFCFGGVFDEEEDEEQLEGKFFNELYLLDMEKNRWYLVNLRGKRESTEKKKRRRKKEDGEENEDGIEEEMEDEDEDEEDGGGDEAMEVTTEKVGNMNIEGAEDTEMPEGATNTLFDDGVFQVKIGPALGSTSGEGTGEGGQAVQVFQPHARMGALMAVKNGVLFMYGGMFERGDKQFTFKDFYSLDLNKMEEWNVLIENDESKLVWDDSGSSDEEMEACGGEDEEEESSDDDDDIDDILEGCEVPNKNDEETMEEYFERTKDFWIEQSKKYFENEEMRVTTRTVTKFAKEMCAEYVKR</sequence>
<dbReference type="AlphaFoldDB" id="A0A8W8K318"/>
<proteinExistence type="predicted"/>
<dbReference type="OMA" id="PSPRVGC"/>
<dbReference type="EnsemblMetazoa" id="G22216.2">
    <property type="protein sequence ID" value="G22216.2:cds"/>
    <property type="gene ID" value="G22216"/>
</dbReference>
<dbReference type="InterPro" id="IPR052588">
    <property type="entry name" value="Kelch_domain_protein"/>
</dbReference>
<feature type="region of interest" description="Disordered" evidence="1">
    <location>
        <begin position="523"/>
        <end position="555"/>
    </location>
</feature>
<feature type="compositionally biased region" description="Basic and acidic residues" evidence="1">
    <location>
        <begin position="55"/>
        <end position="66"/>
    </location>
</feature>
<feature type="compositionally biased region" description="Basic residues" evidence="1">
    <location>
        <begin position="1"/>
        <end position="12"/>
    </location>
</feature>
<accession>A0A8W8K318</accession>
<dbReference type="Gene3D" id="2.120.10.80">
    <property type="entry name" value="Kelch-type beta propeller"/>
    <property type="match status" value="1"/>
</dbReference>